<dbReference type="InterPro" id="IPR000569">
    <property type="entry name" value="HECT_dom"/>
</dbReference>
<dbReference type="Pfam" id="PF00632">
    <property type="entry name" value="HECT"/>
    <property type="match status" value="1"/>
</dbReference>
<dbReference type="Proteomes" id="UP000324585">
    <property type="component" value="Unassembled WGS sequence"/>
</dbReference>
<evidence type="ECO:0000313" key="8">
    <source>
        <dbReference type="EMBL" id="KAA8499828.1"/>
    </source>
</evidence>
<organism evidence="8 9">
    <name type="scientific">Porphyridium purpureum</name>
    <name type="common">Red alga</name>
    <name type="synonym">Porphyridium cruentum</name>
    <dbReference type="NCBI Taxonomy" id="35688"/>
    <lineage>
        <taxon>Eukaryota</taxon>
        <taxon>Rhodophyta</taxon>
        <taxon>Bangiophyceae</taxon>
        <taxon>Porphyridiales</taxon>
        <taxon>Porphyridiaceae</taxon>
        <taxon>Porphyridium</taxon>
    </lineage>
</organism>
<feature type="compositionally biased region" description="Polar residues" evidence="6">
    <location>
        <begin position="1"/>
        <end position="23"/>
    </location>
</feature>
<feature type="domain" description="HECT" evidence="7">
    <location>
        <begin position="829"/>
        <end position="1163"/>
    </location>
</feature>
<name>A0A5J4Z9K7_PORPP</name>
<keyword evidence="9" id="KW-1185">Reference proteome</keyword>
<gene>
    <name evidence="8" type="ORF">FVE85_7413</name>
</gene>
<protein>
    <recommendedName>
        <fullName evidence="2">HECT-type E3 ubiquitin transferase</fullName>
        <ecNumber evidence="2">2.3.2.26</ecNumber>
    </recommendedName>
</protein>
<proteinExistence type="predicted"/>
<comment type="catalytic activity">
    <reaction evidence="1">
        <text>S-ubiquitinyl-[E2 ubiquitin-conjugating enzyme]-L-cysteine + [acceptor protein]-L-lysine = [E2 ubiquitin-conjugating enzyme]-L-cysteine + N(6)-ubiquitinyl-[acceptor protein]-L-lysine.</text>
        <dbReference type="EC" id="2.3.2.26"/>
    </reaction>
</comment>
<sequence>MSFNFFDGVSQSRRPVTMRGSSSKPEDKQRLLEVAREERQRRARMRAEETALRTLQRVARRAAGGERACELQRRQIDHVVASAPATQFLHHWNTLCARLGFLFEMCPSRSSSCDSEWTDGSSQRAMVRMSAPGTACTDCFASVCALSETEVAPASNGQSRAISWDDPDELRIDRICKRLHECEQQGILSTHRDALFKYSVPSGVLLRLLCAILERTLPHLRRQGAVTEATASRNAHHLFIYLTCFRIVHAMRIAQANRSTELMGDTLRLFVLVRRVVIESAGVHESLRNNIGESLFSVLRAECALQSNAGRDDVAYKCFLCISEVYSIPGLLEDDGFVAVAQCADRVFVRHLIQNCVTFVTGHTSATDKAELGIATLKSDPMRVFFMLQNVLDVVCSRNSLDEMPVTQFIALVSVLLHLLPRHLLVGAGGDEDESDGDSGAVDRMQTVPLVMSDRRQYEKQLSNAQGQTGKSMAALQNVLDISGLVARLKPLLAEDVVMQLIDSALGDTHDASRIDLVLEDDAESSKVGLAGVSSCLLLVAEFSPDAEVPLLNTLAFSKSRATGVPLLRSLWYACSSPAETSQKADSNSNISRVLGGQDNAHAQLQLPVFKLFVKAYLHNLFVINSKDMLFGAAAPFSKAEVCAIAIALKQLVFEIVWNIGSGGGAASTSPFHGDGSVRDLACKLISRLHDCDLLHRFSSNDGAFWIAGKGLLTSNGFAEDCLLAGRGGFHVPATFHQDNNIVSHALRKGVGAFGSQTPRVLAAATFLKRVPFFIPFDLRAKIFSQLVTEEREEQSAEFFASSGIWVTIRREYLFEDAFASMNSLRERLRKRVRIKFVDVHGLEEAGIDGGGVFKEFLHEFMANAFSPSMYGLFKETPSGRLYPNPSSALISPHTHLEQFEFLGRMLAKALFDGVLVKLPFATFFLNKILGKHSHFEDLESLDPDLFKNLLYLKECDAALVPELGLNFTIVENEFDECKEVELCADGVNRSVDANNRVEYIHRVAHYKLNVQMRLQTAAFLRGFADVMRLEWIQIFNANELQLLISGKEGQIDLLDLRRHTHYSGGYTEDSAVIQYFWRVMAELSAEQQSNLLQFVTSSPRAPLLGFRFLNPGFCIHRAEGEDRLPTASTCMNLLKLPEYPTPQQLQEKLLYALSSHAGFDLS</sequence>
<dbReference type="GO" id="GO:0000209">
    <property type="term" value="P:protein polyubiquitination"/>
    <property type="evidence" value="ECO:0007669"/>
    <property type="project" value="InterPro"/>
</dbReference>
<dbReference type="PANTHER" id="PTHR45700">
    <property type="entry name" value="UBIQUITIN-PROTEIN LIGASE E3C"/>
    <property type="match status" value="1"/>
</dbReference>
<dbReference type="GO" id="GO:0006511">
    <property type="term" value="P:ubiquitin-dependent protein catabolic process"/>
    <property type="evidence" value="ECO:0007669"/>
    <property type="project" value="TreeGrafter"/>
</dbReference>
<evidence type="ECO:0000256" key="1">
    <source>
        <dbReference type="ARBA" id="ARBA00000885"/>
    </source>
</evidence>
<dbReference type="CDD" id="cd00078">
    <property type="entry name" value="HECTc"/>
    <property type="match status" value="1"/>
</dbReference>
<evidence type="ECO:0000256" key="2">
    <source>
        <dbReference type="ARBA" id="ARBA00012485"/>
    </source>
</evidence>
<evidence type="ECO:0000256" key="3">
    <source>
        <dbReference type="ARBA" id="ARBA00022679"/>
    </source>
</evidence>
<dbReference type="OrthoDB" id="8068875at2759"/>
<dbReference type="PROSITE" id="PS50237">
    <property type="entry name" value="HECT"/>
    <property type="match status" value="1"/>
</dbReference>
<evidence type="ECO:0000313" key="9">
    <source>
        <dbReference type="Proteomes" id="UP000324585"/>
    </source>
</evidence>
<dbReference type="SMART" id="SM00119">
    <property type="entry name" value="HECTc"/>
    <property type="match status" value="1"/>
</dbReference>
<feature type="active site" description="Glycyl thioester intermediate" evidence="5">
    <location>
        <position position="1131"/>
    </location>
</feature>
<evidence type="ECO:0000256" key="5">
    <source>
        <dbReference type="PROSITE-ProRule" id="PRU00104"/>
    </source>
</evidence>
<keyword evidence="4 5" id="KW-0833">Ubl conjugation pathway</keyword>
<accession>A0A5J4Z9K7</accession>
<dbReference type="AlphaFoldDB" id="A0A5J4Z9K7"/>
<dbReference type="GO" id="GO:0061630">
    <property type="term" value="F:ubiquitin protein ligase activity"/>
    <property type="evidence" value="ECO:0007669"/>
    <property type="project" value="UniProtKB-EC"/>
</dbReference>
<dbReference type="InterPro" id="IPR035983">
    <property type="entry name" value="Hect_E3_ubiquitin_ligase"/>
</dbReference>
<dbReference type="EMBL" id="VRMN01000001">
    <property type="protein sequence ID" value="KAA8499828.1"/>
    <property type="molecule type" value="Genomic_DNA"/>
</dbReference>
<dbReference type="Gene3D" id="3.30.2410.10">
    <property type="entry name" value="Hect, E3 ligase catalytic domain"/>
    <property type="match status" value="1"/>
</dbReference>
<evidence type="ECO:0000259" key="7">
    <source>
        <dbReference type="PROSITE" id="PS50237"/>
    </source>
</evidence>
<dbReference type="PANTHER" id="PTHR45700:SF2">
    <property type="entry name" value="UBIQUITIN-PROTEIN LIGASE E3C"/>
    <property type="match status" value="1"/>
</dbReference>
<evidence type="ECO:0000256" key="6">
    <source>
        <dbReference type="SAM" id="MobiDB-lite"/>
    </source>
</evidence>
<dbReference type="InterPro" id="IPR044611">
    <property type="entry name" value="E3A/B/C-like"/>
</dbReference>
<dbReference type="SUPFAM" id="SSF56204">
    <property type="entry name" value="Hect, E3 ligase catalytic domain"/>
    <property type="match status" value="1"/>
</dbReference>
<comment type="caution">
    <text evidence="8">The sequence shown here is derived from an EMBL/GenBank/DDBJ whole genome shotgun (WGS) entry which is preliminary data.</text>
</comment>
<dbReference type="Gene3D" id="3.30.2160.10">
    <property type="entry name" value="Hect, E3 ligase catalytic domain"/>
    <property type="match status" value="1"/>
</dbReference>
<dbReference type="EC" id="2.3.2.26" evidence="2"/>
<dbReference type="FunFam" id="3.30.2160.10:FF:000002">
    <property type="entry name" value="Putative Ubiquitin-protein ligase E3C"/>
    <property type="match status" value="1"/>
</dbReference>
<feature type="region of interest" description="Disordered" evidence="6">
    <location>
        <begin position="1"/>
        <end position="28"/>
    </location>
</feature>
<dbReference type="Gene3D" id="3.90.1750.10">
    <property type="entry name" value="Hect, E3 ligase catalytic domains"/>
    <property type="match status" value="1"/>
</dbReference>
<dbReference type="FunFam" id="3.30.2410.10:FF:000011">
    <property type="entry name" value="Putative Ubiquitin-protein ligase E3C"/>
    <property type="match status" value="1"/>
</dbReference>
<reference evidence="9" key="1">
    <citation type="journal article" date="2019" name="Nat. Commun.">
        <title>Expansion of phycobilisome linker gene families in mesophilic red algae.</title>
        <authorList>
            <person name="Lee J."/>
            <person name="Kim D."/>
            <person name="Bhattacharya D."/>
            <person name="Yoon H.S."/>
        </authorList>
    </citation>
    <scope>NUCLEOTIDE SEQUENCE [LARGE SCALE GENOMIC DNA]</scope>
    <source>
        <strain evidence="9">CCMP 1328</strain>
    </source>
</reference>
<keyword evidence="3" id="KW-0808">Transferase</keyword>
<evidence type="ECO:0000256" key="4">
    <source>
        <dbReference type="ARBA" id="ARBA00022786"/>
    </source>
</evidence>